<protein>
    <submittedName>
        <fullName evidence="2">Uncharacterized protein</fullName>
    </submittedName>
</protein>
<reference evidence="2 3" key="1">
    <citation type="submission" date="2016-04" db="EMBL/GenBank/DDBJ databases">
        <title>Draft genome sequence of freshwater magnetotactic bacteria Magnetospirillum marisnigri SP-1 and Magnetospirillum moscoviense BB-1.</title>
        <authorList>
            <person name="Koziaeva V."/>
            <person name="Dziuba M.V."/>
            <person name="Ivanov T.M."/>
            <person name="Kuznetsov B."/>
            <person name="Grouzdev D.S."/>
        </authorList>
    </citation>
    <scope>NUCLEOTIDE SEQUENCE [LARGE SCALE GENOMIC DNA]</scope>
    <source>
        <strain evidence="2 3">SP-1</strain>
    </source>
</reference>
<feature type="transmembrane region" description="Helical" evidence="1">
    <location>
        <begin position="100"/>
        <end position="127"/>
    </location>
</feature>
<dbReference type="AlphaFoldDB" id="A0A178MUR0"/>
<dbReference type="Proteomes" id="UP000078428">
    <property type="component" value="Unassembled WGS sequence"/>
</dbReference>
<evidence type="ECO:0000313" key="2">
    <source>
        <dbReference type="EMBL" id="OAN54021.1"/>
    </source>
</evidence>
<organism evidence="2 3">
    <name type="scientific">Paramagnetospirillum marisnigri</name>
    <dbReference type="NCBI Taxonomy" id="1285242"/>
    <lineage>
        <taxon>Bacteria</taxon>
        <taxon>Pseudomonadati</taxon>
        <taxon>Pseudomonadota</taxon>
        <taxon>Alphaproteobacteria</taxon>
        <taxon>Rhodospirillales</taxon>
        <taxon>Magnetospirillaceae</taxon>
        <taxon>Paramagnetospirillum</taxon>
    </lineage>
</organism>
<keyword evidence="1" id="KW-1133">Transmembrane helix</keyword>
<sequence>MSVVCLPRMFRDERITGTIPPGWSIDEIVGQMVADHAIHPLIIPGLRVYIRDDKRERDSLVPYDRWRFVRPKAGAAVIIKAVPLGGGGGGGGGKSPVKMIAMLAVMAVAAVATAGIGSAIMGVAGAAPGGAFAVGGIELATSATFGVTTLTSVGTVVAGLAGGLVPMIAPAAINMRIPRS</sequence>
<evidence type="ECO:0000256" key="1">
    <source>
        <dbReference type="SAM" id="Phobius"/>
    </source>
</evidence>
<dbReference type="EMBL" id="LWQT01000037">
    <property type="protein sequence ID" value="OAN54021.1"/>
    <property type="molecule type" value="Genomic_DNA"/>
</dbReference>
<name>A0A178MUR0_9PROT</name>
<keyword evidence="1" id="KW-0812">Transmembrane</keyword>
<proteinExistence type="predicted"/>
<accession>A0A178MUR0</accession>
<comment type="caution">
    <text evidence="2">The sequence shown here is derived from an EMBL/GenBank/DDBJ whole genome shotgun (WGS) entry which is preliminary data.</text>
</comment>
<feature type="transmembrane region" description="Helical" evidence="1">
    <location>
        <begin position="147"/>
        <end position="173"/>
    </location>
</feature>
<keyword evidence="1" id="KW-0472">Membrane</keyword>
<keyword evidence="3" id="KW-1185">Reference proteome</keyword>
<gene>
    <name evidence="2" type="ORF">A6A04_12300</name>
</gene>
<evidence type="ECO:0000313" key="3">
    <source>
        <dbReference type="Proteomes" id="UP000078428"/>
    </source>
</evidence>